<proteinExistence type="predicted"/>
<evidence type="ECO:0000313" key="5">
    <source>
        <dbReference type="EMBL" id="WFE89584.1"/>
    </source>
</evidence>
<dbReference type="PANTHER" id="PTHR13794">
    <property type="entry name" value="ENOLASE SUPERFAMILY, MANDELATE RACEMASE"/>
    <property type="match status" value="1"/>
</dbReference>
<keyword evidence="6" id="KW-1185">Reference proteome</keyword>
<dbReference type="InterPro" id="IPR013342">
    <property type="entry name" value="Mandelate_racemase_C"/>
</dbReference>
<dbReference type="RefSeq" id="WP_265680299.1">
    <property type="nucleotide sequence ID" value="NZ_CP120863.1"/>
</dbReference>
<dbReference type="Pfam" id="PF02746">
    <property type="entry name" value="MR_MLE_N"/>
    <property type="match status" value="1"/>
</dbReference>
<dbReference type="SFLD" id="SFLDG00179">
    <property type="entry name" value="mandelate_racemase"/>
    <property type="match status" value="1"/>
</dbReference>
<name>A0ABY8F463_9HYPH</name>
<dbReference type="InterPro" id="IPR013341">
    <property type="entry name" value="Mandelate_racemase_N_dom"/>
</dbReference>
<protein>
    <submittedName>
        <fullName evidence="5">Enolase C-terminal domain-like protein</fullName>
    </submittedName>
</protein>
<evidence type="ECO:0000259" key="4">
    <source>
        <dbReference type="SMART" id="SM00922"/>
    </source>
</evidence>
<reference evidence="5 6" key="1">
    <citation type="submission" date="2023-03" db="EMBL/GenBank/DDBJ databases">
        <title>Roseibium porphyridii sp. nov. and Roseibium rhodosorbium sp. nov. isolated from marine algae, Porphyridium cruentum and Rhodosorus marinus, respectively.</title>
        <authorList>
            <person name="Lee M.W."/>
            <person name="Choi B.J."/>
            <person name="Lee J.K."/>
            <person name="Choi D.G."/>
            <person name="Baek J.H."/>
            <person name="Bayburt H."/>
            <person name="Kim J.M."/>
            <person name="Han D.M."/>
            <person name="Kim K.H."/>
            <person name="Jeon C.O."/>
        </authorList>
    </citation>
    <scope>NUCLEOTIDE SEQUENCE [LARGE SCALE GENOMIC DNA]</scope>
    <source>
        <strain evidence="5 6">KMA01</strain>
    </source>
</reference>
<dbReference type="InterPro" id="IPR029065">
    <property type="entry name" value="Enolase_C-like"/>
</dbReference>
<dbReference type="InterPro" id="IPR018110">
    <property type="entry name" value="Mandel_Rmase/mucon_lact_enz_CS"/>
</dbReference>
<dbReference type="InterPro" id="IPR029017">
    <property type="entry name" value="Enolase-like_N"/>
</dbReference>
<dbReference type="SMART" id="SM00922">
    <property type="entry name" value="MR_MLE"/>
    <property type="match status" value="1"/>
</dbReference>
<dbReference type="SUPFAM" id="SSF51604">
    <property type="entry name" value="Enolase C-terminal domain-like"/>
    <property type="match status" value="1"/>
</dbReference>
<dbReference type="InterPro" id="IPR046945">
    <property type="entry name" value="RHMD-like"/>
</dbReference>
<keyword evidence="2" id="KW-0479">Metal-binding</keyword>
<dbReference type="Pfam" id="PF13378">
    <property type="entry name" value="MR_MLE_C"/>
    <property type="match status" value="1"/>
</dbReference>
<evidence type="ECO:0000313" key="6">
    <source>
        <dbReference type="Proteomes" id="UP001209803"/>
    </source>
</evidence>
<dbReference type="PROSITE" id="PS00909">
    <property type="entry name" value="MR_MLE_2"/>
    <property type="match status" value="1"/>
</dbReference>
<dbReference type="Proteomes" id="UP001209803">
    <property type="component" value="Chromosome"/>
</dbReference>
<dbReference type="PROSITE" id="PS00908">
    <property type="entry name" value="MR_MLE_1"/>
    <property type="match status" value="1"/>
</dbReference>
<dbReference type="InterPro" id="IPR036849">
    <property type="entry name" value="Enolase-like_C_sf"/>
</dbReference>
<dbReference type="SUPFAM" id="SSF54826">
    <property type="entry name" value="Enolase N-terminal domain-like"/>
    <property type="match status" value="1"/>
</dbReference>
<evidence type="ECO:0000256" key="1">
    <source>
        <dbReference type="ARBA" id="ARBA00001946"/>
    </source>
</evidence>
<gene>
    <name evidence="5" type="ORF">K1718_26100</name>
</gene>
<comment type="cofactor">
    <cofactor evidence="1">
        <name>Mg(2+)</name>
        <dbReference type="ChEBI" id="CHEBI:18420"/>
    </cofactor>
</comment>
<dbReference type="PANTHER" id="PTHR13794:SF58">
    <property type="entry name" value="MITOCHONDRIAL ENOLASE SUPERFAMILY MEMBER 1"/>
    <property type="match status" value="1"/>
</dbReference>
<feature type="domain" description="Mandelate racemase/muconate lactonizing enzyme C-terminal" evidence="4">
    <location>
        <begin position="148"/>
        <end position="245"/>
    </location>
</feature>
<organism evidence="5 6">
    <name type="scientific">Roseibium porphyridii</name>
    <dbReference type="NCBI Taxonomy" id="2866279"/>
    <lineage>
        <taxon>Bacteria</taxon>
        <taxon>Pseudomonadati</taxon>
        <taxon>Pseudomonadota</taxon>
        <taxon>Alphaproteobacteria</taxon>
        <taxon>Hyphomicrobiales</taxon>
        <taxon>Stappiaceae</taxon>
        <taxon>Roseibium</taxon>
    </lineage>
</organism>
<dbReference type="Gene3D" id="3.30.390.10">
    <property type="entry name" value="Enolase-like, N-terminal domain"/>
    <property type="match status" value="1"/>
</dbReference>
<dbReference type="EMBL" id="CP120863">
    <property type="protein sequence ID" value="WFE89584.1"/>
    <property type="molecule type" value="Genomic_DNA"/>
</dbReference>
<dbReference type="Gene3D" id="3.20.20.120">
    <property type="entry name" value="Enolase-like C-terminal domain"/>
    <property type="match status" value="1"/>
</dbReference>
<dbReference type="SFLD" id="SFLDS00001">
    <property type="entry name" value="Enolase"/>
    <property type="match status" value="1"/>
</dbReference>
<keyword evidence="3" id="KW-0460">Magnesium</keyword>
<evidence type="ECO:0000256" key="2">
    <source>
        <dbReference type="ARBA" id="ARBA00022723"/>
    </source>
</evidence>
<accession>A0ABY8F463</accession>
<sequence>MTTEQYPKITSSRIRAVMAPLALPHKTASGTLEAAPLVLIDISRNDGITGSAYLFSYTPVALEPLALLTKNLINGLVGESSDPATVNALLDQRARLLGNQGLLAMAISGIDMALWDADAKRAEKPLCKLLGQGCKPVRVYDSLGQMPPEETAREVEASHERGFRAFKIKAGHPDPQVDAAVVRAIRNVAGNDVWIAADFNQAFDVDEAIQRMKILDDEGLAWIEEPVHATDYLGHAVVRSNIRTPVQTGENWWGIADMQKSVAAKASDFAMPDAMKIGGVTGWRRASQLAQDASLPVASHLFVEISSHLLNATPTAMILEWFDIAGTLVANTPTIRDGHALPSSEPGIGIIWDEYAISSISG</sequence>
<evidence type="ECO:0000256" key="3">
    <source>
        <dbReference type="ARBA" id="ARBA00022842"/>
    </source>
</evidence>